<dbReference type="CDD" id="cd00130">
    <property type="entry name" value="PAS"/>
    <property type="match status" value="4"/>
</dbReference>
<dbReference type="InterPro" id="IPR001633">
    <property type="entry name" value="EAL_dom"/>
</dbReference>
<evidence type="ECO:0000259" key="3">
    <source>
        <dbReference type="PROSITE" id="PS50113"/>
    </source>
</evidence>
<dbReference type="InterPro" id="IPR029787">
    <property type="entry name" value="Nucleotide_cyclase"/>
</dbReference>
<dbReference type="Pfam" id="PF08448">
    <property type="entry name" value="PAS_4"/>
    <property type="match status" value="4"/>
</dbReference>
<dbReference type="InterPro" id="IPR052155">
    <property type="entry name" value="Biofilm_reg_signaling"/>
</dbReference>
<feature type="domain" description="PAS" evidence="2">
    <location>
        <begin position="264"/>
        <end position="309"/>
    </location>
</feature>
<evidence type="ECO:0008006" key="8">
    <source>
        <dbReference type="Google" id="ProtNLM"/>
    </source>
</evidence>
<dbReference type="SMART" id="SM00267">
    <property type="entry name" value="GGDEF"/>
    <property type="match status" value="1"/>
</dbReference>
<dbReference type="InterPro" id="IPR000160">
    <property type="entry name" value="GGDEF_dom"/>
</dbReference>
<dbReference type="PROSITE" id="PS50883">
    <property type="entry name" value="EAL"/>
    <property type="match status" value="1"/>
</dbReference>
<dbReference type="NCBIfam" id="TIGR00229">
    <property type="entry name" value="sensory_box"/>
    <property type="match status" value="4"/>
</dbReference>
<proteinExistence type="predicted"/>
<dbReference type="Pfam" id="PF00563">
    <property type="entry name" value="EAL"/>
    <property type="match status" value="1"/>
</dbReference>
<comment type="caution">
    <text evidence="6">The sequence shown here is derived from an EMBL/GenBank/DDBJ whole genome shotgun (WGS) entry which is preliminary data.</text>
</comment>
<name>A0ABQ6AWT5_9BRAD</name>
<accession>A0ABQ6AWT5</accession>
<keyword evidence="1" id="KW-0175">Coiled coil</keyword>
<feature type="domain" description="PAS" evidence="2">
    <location>
        <begin position="133"/>
        <end position="204"/>
    </location>
</feature>
<protein>
    <recommendedName>
        <fullName evidence="8">Diguanylate cyclase</fullName>
    </recommendedName>
</protein>
<dbReference type="InterPro" id="IPR035965">
    <property type="entry name" value="PAS-like_dom_sf"/>
</dbReference>
<evidence type="ECO:0000259" key="5">
    <source>
        <dbReference type="PROSITE" id="PS50887"/>
    </source>
</evidence>
<dbReference type="SMART" id="SM00086">
    <property type="entry name" value="PAC"/>
    <property type="match status" value="4"/>
</dbReference>
<feature type="domain" description="PAC" evidence="3">
    <location>
        <begin position="207"/>
        <end position="263"/>
    </location>
</feature>
<organism evidence="6 7">
    <name type="scientific">Bradyrhizobium iriomotense</name>
    <dbReference type="NCBI Taxonomy" id="441950"/>
    <lineage>
        <taxon>Bacteria</taxon>
        <taxon>Pseudomonadati</taxon>
        <taxon>Pseudomonadota</taxon>
        <taxon>Alphaproteobacteria</taxon>
        <taxon>Hyphomicrobiales</taxon>
        <taxon>Nitrobacteraceae</taxon>
        <taxon>Bradyrhizobium</taxon>
    </lineage>
</organism>
<dbReference type="PANTHER" id="PTHR44757:SF2">
    <property type="entry name" value="BIOFILM ARCHITECTURE MAINTENANCE PROTEIN MBAA"/>
    <property type="match status" value="1"/>
</dbReference>
<dbReference type="InterPro" id="IPR013656">
    <property type="entry name" value="PAS_4"/>
</dbReference>
<dbReference type="PROSITE" id="PS50112">
    <property type="entry name" value="PAS"/>
    <property type="match status" value="4"/>
</dbReference>
<dbReference type="InterPro" id="IPR000700">
    <property type="entry name" value="PAS-assoc_C"/>
</dbReference>
<dbReference type="PROSITE" id="PS50113">
    <property type="entry name" value="PAC"/>
    <property type="match status" value="2"/>
</dbReference>
<dbReference type="InterPro" id="IPR043128">
    <property type="entry name" value="Rev_trsase/Diguanyl_cyclase"/>
</dbReference>
<dbReference type="Proteomes" id="UP001156905">
    <property type="component" value="Unassembled WGS sequence"/>
</dbReference>
<dbReference type="SUPFAM" id="SSF141868">
    <property type="entry name" value="EAL domain-like"/>
    <property type="match status" value="1"/>
</dbReference>
<dbReference type="SUPFAM" id="SSF55073">
    <property type="entry name" value="Nucleotide cyclase"/>
    <property type="match status" value="1"/>
</dbReference>
<feature type="domain" description="PAS" evidence="2">
    <location>
        <begin position="8"/>
        <end position="54"/>
    </location>
</feature>
<feature type="domain" description="PAC" evidence="3">
    <location>
        <begin position="339"/>
        <end position="391"/>
    </location>
</feature>
<dbReference type="InterPro" id="IPR000014">
    <property type="entry name" value="PAS"/>
</dbReference>
<dbReference type="SMART" id="SM00052">
    <property type="entry name" value="EAL"/>
    <property type="match status" value="1"/>
</dbReference>
<dbReference type="PROSITE" id="PS50887">
    <property type="entry name" value="GGDEF"/>
    <property type="match status" value="1"/>
</dbReference>
<feature type="coiled-coil region" evidence="1">
    <location>
        <begin position="113"/>
        <end position="143"/>
    </location>
</feature>
<dbReference type="EMBL" id="BSOW01000004">
    <property type="protein sequence ID" value="GLR84621.1"/>
    <property type="molecule type" value="Genomic_DNA"/>
</dbReference>
<dbReference type="CDD" id="cd01948">
    <property type="entry name" value="EAL"/>
    <property type="match status" value="1"/>
</dbReference>
<feature type="domain" description="GGDEF" evidence="5">
    <location>
        <begin position="548"/>
        <end position="681"/>
    </location>
</feature>
<evidence type="ECO:0000256" key="1">
    <source>
        <dbReference type="SAM" id="Coils"/>
    </source>
</evidence>
<feature type="domain" description="EAL" evidence="4">
    <location>
        <begin position="690"/>
        <end position="944"/>
    </location>
</feature>
<dbReference type="Pfam" id="PF00990">
    <property type="entry name" value="GGDEF"/>
    <property type="match status" value="1"/>
</dbReference>
<dbReference type="CDD" id="cd01949">
    <property type="entry name" value="GGDEF"/>
    <property type="match status" value="1"/>
</dbReference>
<dbReference type="SMART" id="SM00091">
    <property type="entry name" value="PAS"/>
    <property type="match status" value="4"/>
</dbReference>
<dbReference type="NCBIfam" id="TIGR00254">
    <property type="entry name" value="GGDEF"/>
    <property type="match status" value="1"/>
</dbReference>
<reference evidence="7" key="1">
    <citation type="journal article" date="2019" name="Int. J. Syst. Evol. Microbiol.">
        <title>The Global Catalogue of Microorganisms (GCM) 10K type strain sequencing project: providing services to taxonomists for standard genome sequencing and annotation.</title>
        <authorList>
            <consortium name="The Broad Institute Genomics Platform"/>
            <consortium name="The Broad Institute Genome Sequencing Center for Infectious Disease"/>
            <person name="Wu L."/>
            <person name="Ma J."/>
        </authorList>
    </citation>
    <scope>NUCLEOTIDE SEQUENCE [LARGE SCALE GENOMIC DNA]</scope>
    <source>
        <strain evidence="7">NBRC 102520</strain>
    </source>
</reference>
<dbReference type="InterPro" id="IPR035919">
    <property type="entry name" value="EAL_sf"/>
</dbReference>
<dbReference type="SUPFAM" id="SSF55785">
    <property type="entry name" value="PYP-like sensor domain (PAS domain)"/>
    <property type="match status" value="4"/>
</dbReference>
<evidence type="ECO:0000313" key="7">
    <source>
        <dbReference type="Proteomes" id="UP001156905"/>
    </source>
</evidence>
<dbReference type="PANTHER" id="PTHR44757">
    <property type="entry name" value="DIGUANYLATE CYCLASE DGCP"/>
    <property type="match status" value="1"/>
</dbReference>
<keyword evidence="7" id="KW-1185">Reference proteome</keyword>
<evidence type="ECO:0000313" key="6">
    <source>
        <dbReference type="EMBL" id="GLR84621.1"/>
    </source>
</evidence>
<feature type="domain" description="PAS" evidence="2">
    <location>
        <begin position="392"/>
        <end position="428"/>
    </location>
</feature>
<sequence length="957" mass="106969">MQEQLAIQEKYYRALLASIPSPAWLIDVNGRFMAVNSIYAWDLRGVSPDELIGKRLHDVWPGRIAQGLWETNYRVIASRQPQQFERRLVIAGRERIVSASLSPIFWKGEVIGVAGVAHDITDLRNTIDELNERETQLRTLTENSPDCVIRLDQGERFTYVNPAFAQMLRLPQEAILGRAYSSVLPTDAASRALLDLIRKVIVSGVSGEVEVQLRVRREGAGIDVRTHHVLVVAERDRGGAIRGALAIGRDITERRRMEEQLAVREQEFRTLAENSPDNVIRFDREGRLIYINSHYSRMMDVRPEAVYGKLLTEIYPSGGADLEGFMNVIEAVALTGESTALELQVPVPGVGFRTHHISIVAERDRQGIVQGVLAIGRDITERRGMEEQLAQREQEFRALAENSPDAIVRFDADLRRLYINPAGREFTGPSRNYGVGLTPDQGSPILDLVRYKALLREVFDTGEQREGEFQVRKLNGIGTVNTHFVPEFGEGGQVKTVLAVSRDITASVSQRERIQRLAYSDSLTGLANRALFYERARGEPGPESVRCRGVGLMLLDIDHFKDVNDTLGHSKGDELLKEIAARLSTCIREKDTLARLGGDEFVILIQNMRDDAELREIAERIQRAMAPAIRLGDTELFVSCSIGITTVMDGERSIDELMGSAAEALYEAKRNGRNKAQFYRPEFSQKTQEKVVLGQALRQAIDHREFSLVFQPKCRLGNGHLVGVEALLRWRHPTLGLLLPDRFIRVAEHSGQIVEIGRWVLESACKAIVRFNKNRAHPITVAVNISPKQITTGALTGHIRQALEASGCRPAWLEIEITEGILLQDSKSVQETLSTISSMGVSIAVDDFGTGHSALAYIDRFPINVVKIDRSFTMSIDRDRRKAALVRAFVSLADALDLSVVAEGVENSEQVRLLRRFGCEIGQGYFYSKPMSAPALARRYGLLRGRAVRPRRTAPPE</sequence>
<gene>
    <name evidence="6" type="ORF">GCM10007857_13310</name>
</gene>
<evidence type="ECO:0000259" key="4">
    <source>
        <dbReference type="PROSITE" id="PS50883"/>
    </source>
</evidence>
<evidence type="ECO:0000259" key="2">
    <source>
        <dbReference type="PROSITE" id="PS50112"/>
    </source>
</evidence>
<dbReference type="Gene3D" id="3.30.450.20">
    <property type="entry name" value="PAS domain"/>
    <property type="match status" value="4"/>
</dbReference>
<dbReference type="Gene3D" id="3.20.20.450">
    <property type="entry name" value="EAL domain"/>
    <property type="match status" value="1"/>
</dbReference>
<dbReference type="InterPro" id="IPR001610">
    <property type="entry name" value="PAC"/>
</dbReference>
<dbReference type="Gene3D" id="3.30.70.270">
    <property type="match status" value="1"/>
</dbReference>